<organism evidence="1 2">
    <name type="scientific">Zootermopsis nevadensis</name>
    <name type="common">Dampwood termite</name>
    <dbReference type="NCBI Taxonomy" id="136037"/>
    <lineage>
        <taxon>Eukaryota</taxon>
        <taxon>Metazoa</taxon>
        <taxon>Ecdysozoa</taxon>
        <taxon>Arthropoda</taxon>
        <taxon>Hexapoda</taxon>
        <taxon>Insecta</taxon>
        <taxon>Pterygota</taxon>
        <taxon>Neoptera</taxon>
        <taxon>Polyneoptera</taxon>
        <taxon>Dictyoptera</taxon>
        <taxon>Blattodea</taxon>
        <taxon>Blattoidea</taxon>
        <taxon>Termitoidae</taxon>
        <taxon>Termopsidae</taxon>
        <taxon>Zootermopsis</taxon>
    </lineage>
</organism>
<keyword evidence="2" id="KW-1185">Reference proteome</keyword>
<sequence>MTGSLQSIIYKQNSIPSKLGLFAVTSRMTLDPTQCHSIGTSVLTSRIKQLACKEDHLPSSTAEGVI</sequence>
<accession>A0A067R6D4</accession>
<reference evidence="1 2" key="1">
    <citation type="journal article" date="2014" name="Nat. Commun.">
        <title>Molecular traces of alternative social organization in a termite genome.</title>
        <authorList>
            <person name="Terrapon N."/>
            <person name="Li C."/>
            <person name="Robertson H.M."/>
            <person name="Ji L."/>
            <person name="Meng X."/>
            <person name="Booth W."/>
            <person name="Chen Z."/>
            <person name="Childers C.P."/>
            <person name="Glastad K.M."/>
            <person name="Gokhale K."/>
            <person name="Gowin J."/>
            <person name="Gronenberg W."/>
            <person name="Hermansen R.A."/>
            <person name="Hu H."/>
            <person name="Hunt B.G."/>
            <person name="Huylmans A.K."/>
            <person name="Khalil S.M."/>
            <person name="Mitchell R.D."/>
            <person name="Munoz-Torres M.C."/>
            <person name="Mustard J.A."/>
            <person name="Pan H."/>
            <person name="Reese J.T."/>
            <person name="Scharf M.E."/>
            <person name="Sun F."/>
            <person name="Vogel H."/>
            <person name="Xiao J."/>
            <person name="Yang W."/>
            <person name="Yang Z."/>
            <person name="Yang Z."/>
            <person name="Zhou J."/>
            <person name="Zhu J."/>
            <person name="Brent C.S."/>
            <person name="Elsik C.G."/>
            <person name="Goodisman M.A."/>
            <person name="Liberles D.A."/>
            <person name="Roe R.M."/>
            <person name="Vargo E.L."/>
            <person name="Vilcinskas A."/>
            <person name="Wang J."/>
            <person name="Bornberg-Bauer E."/>
            <person name="Korb J."/>
            <person name="Zhang G."/>
            <person name="Liebig J."/>
        </authorList>
    </citation>
    <scope>NUCLEOTIDE SEQUENCE [LARGE SCALE GENOMIC DNA]</scope>
    <source>
        <tissue evidence="1">Whole organism</tissue>
    </source>
</reference>
<dbReference type="EMBL" id="KK852669">
    <property type="protein sequence ID" value="KDR18845.1"/>
    <property type="molecule type" value="Genomic_DNA"/>
</dbReference>
<name>A0A067R6D4_ZOONE</name>
<evidence type="ECO:0000313" key="2">
    <source>
        <dbReference type="Proteomes" id="UP000027135"/>
    </source>
</evidence>
<proteinExistence type="predicted"/>
<protein>
    <submittedName>
        <fullName evidence="1">Uncharacterized protein</fullName>
    </submittedName>
</protein>
<dbReference type="InParanoid" id="A0A067R6D4"/>
<dbReference type="Proteomes" id="UP000027135">
    <property type="component" value="Unassembled WGS sequence"/>
</dbReference>
<dbReference type="AlphaFoldDB" id="A0A067R6D4"/>
<gene>
    <name evidence="1" type="ORF">L798_07291</name>
</gene>
<evidence type="ECO:0000313" key="1">
    <source>
        <dbReference type="EMBL" id="KDR18845.1"/>
    </source>
</evidence>